<dbReference type="InterPro" id="IPR013078">
    <property type="entry name" value="His_Pase_superF_clade-1"/>
</dbReference>
<dbReference type="SUPFAM" id="SSF53254">
    <property type="entry name" value="Phosphoglycerate mutase-like"/>
    <property type="match status" value="1"/>
</dbReference>
<evidence type="ECO:0000313" key="1">
    <source>
        <dbReference type="EMBL" id="MDN4608690.1"/>
    </source>
</evidence>
<comment type="caution">
    <text evidence="1">The sequence shown here is derived from an EMBL/GenBank/DDBJ whole genome shotgun (WGS) entry which is preliminary data.</text>
</comment>
<dbReference type="Pfam" id="PF00300">
    <property type="entry name" value="His_Phos_1"/>
    <property type="match status" value="1"/>
</dbReference>
<keyword evidence="2" id="KW-1185">Reference proteome</keyword>
<proteinExistence type="predicted"/>
<name>A0ABT8JU50_9BACL</name>
<dbReference type="RefSeq" id="WP_301244927.1">
    <property type="nucleotide sequence ID" value="NZ_JAROCC010000013.1"/>
</dbReference>
<dbReference type="EMBL" id="JAROCC010000013">
    <property type="protein sequence ID" value="MDN4608690.1"/>
    <property type="molecule type" value="Genomic_DNA"/>
</dbReference>
<reference evidence="1" key="1">
    <citation type="submission" date="2023-03" db="EMBL/GenBank/DDBJ databases">
        <title>MT1 and MT2 Draft Genomes of Novel Species.</title>
        <authorList>
            <person name="Venkateswaran K."/>
        </authorList>
    </citation>
    <scope>NUCLEOTIDE SEQUENCE</scope>
    <source>
        <strain evidence="1">F6_3S_P_2</strain>
    </source>
</reference>
<dbReference type="InterPro" id="IPR029033">
    <property type="entry name" value="His_PPase_superfam"/>
</dbReference>
<dbReference type="Gene3D" id="3.40.50.1240">
    <property type="entry name" value="Phosphoglycerate mutase-like"/>
    <property type="match status" value="1"/>
</dbReference>
<dbReference type="Proteomes" id="UP001175097">
    <property type="component" value="Unassembled WGS sequence"/>
</dbReference>
<gene>
    <name evidence="1" type="ORF">P5G49_14610</name>
</gene>
<evidence type="ECO:0000313" key="2">
    <source>
        <dbReference type="Proteomes" id="UP001175097"/>
    </source>
</evidence>
<sequence length="200" mass="23039">MEITLVRHGKSLWDENKPITCQEFKVWVEKYDWHGVFEEKSYPSETLEKLGVANIVFTSDLKRAIESAKFLSPNLQTISNSLFRETELPVPLAKLWGLKLNASIWTVILRCLWFCGYSNQCESLKDAKRRAEEASKFLVKRANEHDNVILVGHGFFNKLIGKELRRMGWNGKIKTSSTHWNSTTYSLISNVLTGEETLDQ</sequence>
<accession>A0ABT8JU50</accession>
<organism evidence="1 2">
    <name type="scientific">Sporosarcina highlanderae</name>
    <dbReference type="NCBI Taxonomy" id="3035916"/>
    <lineage>
        <taxon>Bacteria</taxon>
        <taxon>Bacillati</taxon>
        <taxon>Bacillota</taxon>
        <taxon>Bacilli</taxon>
        <taxon>Bacillales</taxon>
        <taxon>Caryophanaceae</taxon>
        <taxon>Sporosarcina</taxon>
    </lineage>
</organism>
<protein>
    <submittedName>
        <fullName evidence="1">Phosphoglycerate mutase family protein</fullName>
    </submittedName>
</protein>